<reference evidence="2 3" key="1">
    <citation type="submission" date="2018-04" db="EMBL/GenBank/DDBJ databases">
        <title>Pseudomonas sp. nov., isolated from mangrove soil.</title>
        <authorList>
            <person name="Chen C."/>
        </authorList>
    </citation>
    <scope>NUCLEOTIDE SEQUENCE [LARGE SCALE GENOMIC DNA]</scope>
    <source>
        <strain evidence="2 3">TC-11</strain>
    </source>
</reference>
<dbReference type="InterPro" id="IPR051675">
    <property type="entry name" value="Endo/Exo/Phosphatase_dom_1"/>
</dbReference>
<evidence type="ECO:0000313" key="3">
    <source>
        <dbReference type="Proteomes" id="UP000244064"/>
    </source>
</evidence>
<feature type="signal peptide" evidence="1">
    <location>
        <begin position="1"/>
        <end position="23"/>
    </location>
</feature>
<dbReference type="GO" id="GO:0015627">
    <property type="term" value="C:type II protein secretion system complex"/>
    <property type="evidence" value="ECO:0007669"/>
    <property type="project" value="TreeGrafter"/>
</dbReference>
<comment type="caution">
    <text evidence="2">The sequence shown here is derived from an EMBL/GenBank/DDBJ whole genome shotgun (WGS) entry which is preliminary data.</text>
</comment>
<dbReference type="OrthoDB" id="7510573at2"/>
<name>A0A2T5PBR7_9PSED</name>
<dbReference type="Pfam" id="PF12836">
    <property type="entry name" value="HHH_3"/>
    <property type="match status" value="1"/>
</dbReference>
<feature type="chain" id="PRO_5015418790" evidence="1">
    <location>
        <begin position="24"/>
        <end position="107"/>
    </location>
</feature>
<dbReference type="Proteomes" id="UP000244064">
    <property type="component" value="Unassembled WGS sequence"/>
</dbReference>
<dbReference type="PANTHER" id="PTHR21180">
    <property type="entry name" value="ENDONUCLEASE/EXONUCLEASE/PHOSPHATASE FAMILY DOMAIN-CONTAINING PROTEIN 1"/>
    <property type="match status" value="1"/>
</dbReference>
<dbReference type="InterPro" id="IPR010994">
    <property type="entry name" value="RuvA_2-like"/>
</dbReference>
<dbReference type="GO" id="GO:0015628">
    <property type="term" value="P:protein secretion by the type II secretion system"/>
    <property type="evidence" value="ECO:0007669"/>
    <property type="project" value="TreeGrafter"/>
</dbReference>
<dbReference type="SUPFAM" id="SSF47781">
    <property type="entry name" value="RuvA domain 2-like"/>
    <property type="match status" value="1"/>
</dbReference>
<dbReference type="EMBL" id="QASN01000011">
    <property type="protein sequence ID" value="PTU75152.1"/>
    <property type="molecule type" value="Genomic_DNA"/>
</dbReference>
<dbReference type="NCBIfam" id="TIGR00426">
    <property type="entry name" value="competence protein ComEA helix-hairpin-helix repeat region"/>
    <property type="match status" value="1"/>
</dbReference>
<dbReference type="PANTHER" id="PTHR21180:SF32">
    <property type="entry name" value="ENDONUCLEASE_EXONUCLEASE_PHOSPHATASE FAMILY DOMAIN-CONTAINING PROTEIN 1"/>
    <property type="match status" value="1"/>
</dbReference>
<dbReference type="InterPro" id="IPR004509">
    <property type="entry name" value="Competence_ComEA_HhH"/>
</dbReference>
<dbReference type="Gene3D" id="1.10.150.280">
    <property type="entry name" value="AF1531-like domain"/>
    <property type="match status" value="1"/>
</dbReference>
<keyword evidence="1" id="KW-0732">Signal</keyword>
<organism evidence="2 3">
    <name type="scientific">Pseudomonas mangrovi</name>
    <dbReference type="NCBI Taxonomy" id="2161748"/>
    <lineage>
        <taxon>Bacteria</taxon>
        <taxon>Pseudomonadati</taxon>
        <taxon>Pseudomonadota</taxon>
        <taxon>Gammaproteobacteria</taxon>
        <taxon>Pseudomonadales</taxon>
        <taxon>Pseudomonadaceae</taxon>
        <taxon>Pseudomonas</taxon>
    </lineage>
</organism>
<dbReference type="AlphaFoldDB" id="A0A2T5PBR7"/>
<evidence type="ECO:0000256" key="1">
    <source>
        <dbReference type="SAM" id="SignalP"/>
    </source>
</evidence>
<accession>A0A2T5PBR7</accession>
<protein>
    <submittedName>
        <fullName evidence="2">Competence protein ComEA</fullName>
    </submittedName>
</protein>
<evidence type="ECO:0000313" key="2">
    <source>
        <dbReference type="EMBL" id="PTU75152.1"/>
    </source>
</evidence>
<dbReference type="RefSeq" id="WP_108106350.1">
    <property type="nucleotide sequence ID" value="NZ_QASN01000011.1"/>
</dbReference>
<keyword evidence="3" id="KW-1185">Reference proteome</keyword>
<sequence>MRTPLFLSAVFTLLTGFAALAVANEPVSAPSTPPAVQASAQHAQVNLNTADALQLQEALLGIGAVKAQAIVDHRNAHGPFASVDELIEVKGIGAATLEKNRERITLN</sequence>
<gene>
    <name evidence="2" type="ORF">DBO85_06265</name>
</gene>
<proteinExistence type="predicted"/>